<dbReference type="AlphaFoldDB" id="A0A022KX77"/>
<dbReference type="InterPro" id="IPR003439">
    <property type="entry name" value="ABC_transporter-like_ATP-bd"/>
</dbReference>
<dbReference type="HOGENOM" id="CLU_000604_1_2_11"/>
<feature type="domain" description="ABC transporter" evidence="4">
    <location>
        <begin position="60"/>
        <end position="289"/>
    </location>
</feature>
<comment type="caution">
    <text evidence="5">The sequence shown here is derived from an EMBL/GenBank/DDBJ whole genome shotgun (WGS) entry which is preliminary data.</text>
</comment>
<evidence type="ECO:0000256" key="2">
    <source>
        <dbReference type="ARBA" id="ARBA00022840"/>
    </source>
</evidence>
<dbReference type="GO" id="GO:0016887">
    <property type="term" value="F:ATP hydrolysis activity"/>
    <property type="evidence" value="ECO:0007669"/>
    <property type="project" value="InterPro"/>
</dbReference>
<dbReference type="SUPFAM" id="SSF52540">
    <property type="entry name" value="P-loop containing nucleoside triphosphate hydrolases"/>
    <property type="match status" value="1"/>
</dbReference>
<dbReference type="Pfam" id="PF00005">
    <property type="entry name" value="ABC_tran"/>
    <property type="match status" value="1"/>
</dbReference>
<evidence type="ECO:0000256" key="1">
    <source>
        <dbReference type="ARBA" id="ARBA00022741"/>
    </source>
</evidence>
<evidence type="ECO:0000313" key="5">
    <source>
        <dbReference type="EMBL" id="EYT50804.1"/>
    </source>
</evidence>
<dbReference type="PANTHER" id="PTHR43158">
    <property type="entry name" value="SKFA PEPTIDE EXPORT ATP-BINDING PROTEIN SKFE"/>
    <property type="match status" value="1"/>
</dbReference>
<dbReference type="CDD" id="cd03230">
    <property type="entry name" value="ABC_DR_subfamily_A"/>
    <property type="match status" value="1"/>
</dbReference>
<feature type="compositionally biased region" description="Polar residues" evidence="3">
    <location>
        <begin position="20"/>
        <end position="35"/>
    </location>
</feature>
<gene>
    <name evidence="5" type="ORF">D641_0103095</name>
</gene>
<evidence type="ECO:0000256" key="3">
    <source>
        <dbReference type="SAM" id="MobiDB-lite"/>
    </source>
</evidence>
<feature type="region of interest" description="Disordered" evidence="3">
    <location>
        <begin position="1"/>
        <end position="69"/>
    </location>
</feature>
<accession>A0A022KX77</accession>
<keyword evidence="1" id="KW-0547">Nucleotide-binding</keyword>
<name>A0A022KX77_9MICO</name>
<dbReference type="PROSITE" id="PS00211">
    <property type="entry name" value="ABC_TRANSPORTER_1"/>
    <property type="match status" value="1"/>
</dbReference>
<protein>
    <submittedName>
        <fullName evidence="5">ABC transporter ATP-binding protein</fullName>
    </submittedName>
</protein>
<dbReference type="InterPro" id="IPR003593">
    <property type="entry name" value="AAA+_ATPase"/>
</dbReference>
<dbReference type="PROSITE" id="PS50893">
    <property type="entry name" value="ABC_TRANSPORTER_2"/>
    <property type="match status" value="1"/>
</dbReference>
<organism evidence="5 6">
    <name type="scientific">Brachybacterium muris UCD-AY4</name>
    <dbReference type="NCBI Taxonomy" id="1249481"/>
    <lineage>
        <taxon>Bacteria</taxon>
        <taxon>Bacillati</taxon>
        <taxon>Actinomycetota</taxon>
        <taxon>Actinomycetes</taxon>
        <taxon>Micrococcales</taxon>
        <taxon>Dermabacteraceae</taxon>
        <taxon>Brachybacterium</taxon>
    </lineage>
</organism>
<dbReference type="OrthoDB" id="9804819at2"/>
<dbReference type="STRING" id="1249481.D641_0103095"/>
<dbReference type="Proteomes" id="UP000019754">
    <property type="component" value="Unassembled WGS sequence"/>
</dbReference>
<dbReference type="GO" id="GO:0005524">
    <property type="term" value="F:ATP binding"/>
    <property type="evidence" value="ECO:0007669"/>
    <property type="project" value="UniProtKB-KW"/>
</dbReference>
<sequence>MRPSTRRPVPPASPASTPTNCTGCSIRASTPTLTCGPSAPRTRRPDDHRTRPRRRRPRPHRAPALPAPLRRAPHRALHDVSLTIPTGQVAALVGSNGAGKTTLLRTLAGAIGPTAGTVTVLGSPMGGPEDSLPAGVSVVPDASYYPDCWSADDMVLMLRRMERTVNARGIGRRLRRAGIDAGTPIKSLSAGQRTRLMLAVGLGTAPSLLMLDEPFARLDPLAREDVLDELRRHQAAGEDRTILLSTHELGSLERFVDHVVLLHDGSVLLDEDLADAAERHLVATVPRDPASRHEPTAPMDLLTGARRAGDVTEGLVDTEDALFLPKDSDLRRATIQDVLTFTLREAAR</sequence>
<dbReference type="InterPro" id="IPR017871">
    <property type="entry name" value="ABC_transporter-like_CS"/>
</dbReference>
<evidence type="ECO:0000259" key="4">
    <source>
        <dbReference type="PROSITE" id="PS50893"/>
    </source>
</evidence>
<reference evidence="5 6" key="1">
    <citation type="journal article" date="2013" name="Genome Announc.">
        <title>Draft genome sequence of an Actinobacterium, Brachybacterium muris strain UCD-AY4.</title>
        <authorList>
            <person name="Lo J.R."/>
            <person name="Lang J.M."/>
            <person name="Darling A.E."/>
            <person name="Eisen J.A."/>
            <person name="Coil D.A."/>
        </authorList>
    </citation>
    <scope>NUCLEOTIDE SEQUENCE [LARGE SCALE GENOMIC DNA]</scope>
    <source>
        <strain evidence="5 6">UCD-AY4</strain>
    </source>
</reference>
<dbReference type="PANTHER" id="PTHR43158:SF2">
    <property type="entry name" value="SKFA PEPTIDE EXPORT ATP-BINDING PROTEIN SKFE"/>
    <property type="match status" value="1"/>
</dbReference>
<dbReference type="EMBL" id="AORC01000003">
    <property type="protein sequence ID" value="EYT50804.1"/>
    <property type="molecule type" value="Genomic_DNA"/>
</dbReference>
<proteinExistence type="predicted"/>
<keyword evidence="2 5" id="KW-0067">ATP-binding</keyword>
<feature type="compositionally biased region" description="Basic residues" evidence="3">
    <location>
        <begin position="50"/>
        <end position="61"/>
    </location>
</feature>
<dbReference type="Gene3D" id="3.40.50.300">
    <property type="entry name" value="P-loop containing nucleotide triphosphate hydrolases"/>
    <property type="match status" value="1"/>
</dbReference>
<keyword evidence="6" id="KW-1185">Reference proteome</keyword>
<evidence type="ECO:0000313" key="6">
    <source>
        <dbReference type="Proteomes" id="UP000019754"/>
    </source>
</evidence>
<dbReference type="InterPro" id="IPR027417">
    <property type="entry name" value="P-loop_NTPase"/>
</dbReference>
<dbReference type="SMART" id="SM00382">
    <property type="entry name" value="AAA"/>
    <property type="match status" value="1"/>
</dbReference>